<dbReference type="InterPro" id="IPR018391">
    <property type="entry name" value="PQQ_b-propeller_rpt"/>
</dbReference>
<feature type="region of interest" description="Disordered" evidence="1">
    <location>
        <begin position="24"/>
        <end position="85"/>
    </location>
</feature>
<gene>
    <name evidence="3" type="ORF">GS429_01730</name>
</gene>
<dbReference type="Gene3D" id="2.40.128.630">
    <property type="match status" value="1"/>
</dbReference>
<organism evidence="3 4">
    <name type="scientific">Natronorubrum halalkaliphilum</name>
    <dbReference type="NCBI Taxonomy" id="2691917"/>
    <lineage>
        <taxon>Archaea</taxon>
        <taxon>Methanobacteriati</taxon>
        <taxon>Methanobacteriota</taxon>
        <taxon>Stenosarchaea group</taxon>
        <taxon>Halobacteria</taxon>
        <taxon>Halobacteriales</taxon>
        <taxon>Natrialbaceae</taxon>
        <taxon>Natronorubrum</taxon>
    </lineage>
</organism>
<evidence type="ECO:0000313" key="4">
    <source>
        <dbReference type="Proteomes" id="UP000434101"/>
    </source>
</evidence>
<sequence>MADRRSQTRRRWLGSCASVAGVTALSGCSGGEETETGGDGNDGSDGEESSSSDWPMYGVDLQNTAHQPNVTGPDGDSVTARKVHDMGGGSSYPVVVVDNYLYATSRNGVVLAFDRESEELLWEEDGHGPLMAHDGTIYGPRASHSVYGYDMESGARWESTEVELDRSLNLNNEPIPTNNGVFVISDDHVWNVDFDSGEYTSTHEYSQYSRDLIGNTDIPAYNNGILYHARGVELYALNVETGEHEWIVKGENVMHSGNPAVANGKVYITSADEQLYAYDAESGDEIWTVETTTQVETSPAVTDKKVYFGDNQRVAAVNAESGEIEWDIDIAIPESEVVIADGVVYLANSLGLTALDSNTGGLQWELELDGGFTSPPTVSDGVVYLPALNNSLYAIEDT</sequence>
<keyword evidence="4" id="KW-1185">Reference proteome</keyword>
<dbReference type="Proteomes" id="UP000434101">
    <property type="component" value="Unassembled WGS sequence"/>
</dbReference>
<protein>
    <submittedName>
        <fullName evidence="3">PQQ-binding-like beta-propeller repeat protein</fullName>
    </submittedName>
</protein>
<dbReference type="Pfam" id="PF13360">
    <property type="entry name" value="PQQ_2"/>
    <property type="match status" value="2"/>
</dbReference>
<dbReference type="SMART" id="SM00564">
    <property type="entry name" value="PQQ"/>
    <property type="match status" value="5"/>
</dbReference>
<reference evidence="3 4" key="1">
    <citation type="submission" date="2020-01" db="EMBL/GenBank/DDBJ databases">
        <title>Natronorubrum sp. JWXQ-INN 674 isolated from Inner Mongolia Autonomous Region of China.</title>
        <authorList>
            <person name="Xue Q."/>
        </authorList>
    </citation>
    <scope>NUCLEOTIDE SEQUENCE [LARGE SCALE GENOMIC DNA]</scope>
    <source>
        <strain evidence="3 4">JWXQ-INN-674</strain>
    </source>
</reference>
<dbReference type="PANTHER" id="PTHR34512:SF30">
    <property type="entry name" value="OUTER MEMBRANE PROTEIN ASSEMBLY FACTOR BAMB"/>
    <property type="match status" value="1"/>
</dbReference>
<dbReference type="PROSITE" id="PS51257">
    <property type="entry name" value="PROKAR_LIPOPROTEIN"/>
    <property type="match status" value="1"/>
</dbReference>
<dbReference type="Gene3D" id="2.130.10.10">
    <property type="entry name" value="YVTN repeat-like/Quinoprotein amine dehydrogenase"/>
    <property type="match status" value="1"/>
</dbReference>
<evidence type="ECO:0000256" key="1">
    <source>
        <dbReference type="SAM" id="MobiDB-lite"/>
    </source>
</evidence>
<name>A0A6B0VH01_9EURY</name>
<dbReference type="AlphaFoldDB" id="A0A6B0VH01"/>
<feature type="domain" description="Pyrrolo-quinoline quinone repeat" evidence="2">
    <location>
        <begin position="91"/>
        <end position="156"/>
    </location>
</feature>
<dbReference type="OrthoDB" id="8638at2157"/>
<feature type="domain" description="Pyrrolo-quinoline quinone repeat" evidence="2">
    <location>
        <begin position="189"/>
        <end position="334"/>
    </location>
</feature>
<comment type="caution">
    <text evidence="3">The sequence shown here is derived from an EMBL/GenBank/DDBJ whole genome shotgun (WGS) entry which is preliminary data.</text>
</comment>
<dbReference type="InterPro" id="IPR002372">
    <property type="entry name" value="PQQ_rpt_dom"/>
</dbReference>
<evidence type="ECO:0000259" key="2">
    <source>
        <dbReference type="Pfam" id="PF13360"/>
    </source>
</evidence>
<dbReference type="SUPFAM" id="SSF50998">
    <property type="entry name" value="Quinoprotein alcohol dehydrogenase-like"/>
    <property type="match status" value="2"/>
</dbReference>
<evidence type="ECO:0000313" key="3">
    <source>
        <dbReference type="EMBL" id="MXV60810.1"/>
    </source>
</evidence>
<dbReference type="InterPro" id="IPR015943">
    <property type="entry name" value="WD40/YVTN_repeat-like_dom_sf"/>
</dbReference>
<proteinExistence type="predicted"/>
<accession>A0A6B0VH01</accession>
<feature type="compositionally biased region" description="Polar residues" evidence="1">
    <location>
        <begin position="61"/>
        <end position="70"/>
    </location>
</feature>
<dbReference type="Gene3D" id="2.40.10.480">
    <property type="match status" value="1"/>
</dbReference>
<dbReference type="PANTHER" id="PTHR34512">
    <property type="entry name" value="CELL SURFACE PROTEIN"/>
    <property type="match status" value="1"/>
</dbReference>
<dbReference type="InterPro" id="IPR011047">
    <property type="entry name" value="Quinoprotein_ADH-like_sf"/>
</dbReference>
<dbReference type="EMBL" id="WUYX01000008">
    <property type="protein sequence ID" value="MXV60810.1"/>
    <property type="molecule type" value="Genomic_DNA"/>
</dbReference>
<feature type="compositionally biased region" description="Acidic residues" evidence="1">
    <location>
        <begin position="32"/>
        <end position="50"/>
    </location>
</feature>